<dbReference type="PANTHER" id="PTHR46268">
    <property type="entry name" value="STRESS RESPONSE PROTEIN NHAX"/>
    <property type="match status" value="1"/>
</dbReference>
<comment type="similarity">
    <text evidence="1">Belongs to the universal stress protein A family.</text>
</comment>
<dbReference type="EMBL" id="AUZZ01004532">
    <property type="protein sequence ID" value="EQD52863.1"/>
    <property type="molecule type" value="Genomic_DNA"/>
</dbReference>
<organism evidence="3">
    <name type="scientific">mine drainage metagenome</name>
    <dbReference type="NCBI Taxonomy" id="410659"/>
    <lineage>
        <taxon>unclassified sequences</taxon>
        <taxon>metagenomes</taxon>
        <taxon>ecological metagenomes</taxon>
    </lineage>
</organism>
<evidence type="ECO:0000256" key="1">
    <source>
        <dbReference type="ARBA" id="ARBA00008791"/>
    </source>
</evidence>
<dbReference type="PRINTS" id="PR01438">
    <property type="entry name" value="UNVRSLSTRESS"/>
</dbReference>
<dbReference type="PANTHER" id="PTHR46268:SF6">
    <property type="entry name" value="UNIVERSAL STRESS PROTEIN UP12"/>
    <property type="match status" value="1"/>
</dbReference>
<dbReference type="Pfam" id="PF00582">
    <property type="entry name" value="Usp"/>
    <property type="match status" value="1"/>
</dbReference>
<accession>T1A7N8</accession>
<dbReference type="AlphaFoldDB" id="T1A7N8"/>
<evidence type="ECO:0000259" key="2">
    <source>
        <dbReference type="Pfam" id="PF00582"/>
    </source>
</evidence>
<dbReference type="Gene3D" id="3.40.50.620">
    <property type="entry name" value="HUPs"/>
    <property type="match status" value="1"/>
</dbReference>
<protein>
    <submittedName>
        <fullName evidence="3">UspA domain protein</fullName>
    </submittedName>
</protein>
<feature type="domain" description="UspA" evidence="2">
    <location>
        <begin position="4"/>
        <end position="143"/>
    </location>
</feature>
<reference evidence="3" key="2">
    <citation type="journal article" date="2014" name="ISME J.">
        <title>Microbial stratification in low pH oxic and suboxic macroscopic growths along an acid mine drainage.</title>
        <authorList>
            <person name="Mendez-Garcia C."/>
            <person name="Mesa V."/>
            <person name="Sprenger R.R."/>
            <person name="Richter M."/>
            <person name="Diez M.S."/>
            <person name="Solano J."/>
            <person name="Bargiela R."/>
            <person name="Golyshina O.V."/>
            <person name="Manteca A."/>
            <person name="Ramos J.L."/>
            <person name="Gallego J.R."/>
            <person name="Llorente I."/>
            <person name="Martins Dos Santos V.A."/>
            <person name="Jensen O.N."/>
            <person name="Pelaez A.I."/>
            <person name="Sanchez J."/>
            <person name="Ferrer M."/>
        </authorList>
    </citation>
    <scope>NUCLEOTIDE SEQUENCE</scope>
</reference>
<comment type="caution">
    <text evidence="3">The sequence shown here is derived from an EMBL/GenBank/DDBJ whole genome shotgun (WGS) entry which is preliminary data.</text>
</comment>
<dbReference type="InterPro" id="IPR006015">
    <property type="entry name" value="Universal_stress_UspA"/>
</dbReference>
<dbReference type="CDD" id="cd00293">
    <property type="entry name" value="USP-like"/>
    <property type="match status" value="1"/>
</dbReference>
<dbReference type="SUPFAM" id="SSF52402">
    <property type="entry name" value="Adenine nucleotide alpha hydrolases-like"/>
    <property type="match status" value="1"/>
</dbReference>
<gene>
    <name evidence="3" type="ORF">B2A_06407</name>
</gene>
<dbReference type="InterPro" id="IPR006016">
    <property type="entry name" value="UspA"/>
</dbReference>
<name>T1A7N8_9ZZZZ</name>
<reference evidence="3" key="1">
    <citation type="submission" date="2013-08" db="EMBL/GenBank/DDBJ databases">
        <authorList>
            <person name="Mendez C."/>
            <person name="Richter M."/>
            <person name="Ferrer M."/>
            <person name="Sanchez J."/>
        </authorList>
    </citation>
    <scope>NUCLEOTIDE SEQUENCE</scope>
</reference>
<dbReference type="InterPro" id="IPR014729">
    <property type="entry name" value="Rossmann-like_a/b/a_fold"/>
</dbReference>
<proteinExistence type="inferred from homology"/>
<sequence length="151" mass="15677">MFAFRKVAVALDGSTPAARALAVGIELARATRAELALVSVAPTHASFAPTPDPGRAVHEEDRRFLAEVLARARADAEHAGVAPVTTRLDQGPIVDVLLNYLAETAPDVLVVGARGQSSPRRLLLGSVSDALVHEAPVPVLVVRGSPSAPTP</sequence>
<evidence type="ECO:0000313" key="3">
    <source>
        <dbReference type="EMBL" id="EQD52863.1"/>
    </source>
</evidence>